<dbReference type="GO" id="GO:0016020">
    <property type="term" value="C:membrane"/>
    <property type="evidence" value="ECO:0007669"/>
    <property type="project" value="UniProtKB-SubCell"/>
</dbReference>
<keyword evidence="8" id="KW-0560">Oxidoreductase</keyword>
<accession>A0A2G9I4H6</accession>
<comment type="subcellular location">
    <subcellularLocation>
        <location evidence="1">Membrane</location>
    </subcellularLocation>
</comment>
<dbReference type="PANTHER" id="PTHR11863">
    <property type="entry name" value="STEROL DESATURASE"/>
    <property type="match status" value="1"/>
</dbReference>
<dbReference type="InterPro" id="IPR006694">
    <property type="entry name" value="Fatty_acid_hydroxylase"/>
</dbReference>
<evidence type="ECO:0000259" key="7">
    <source>
        <dbReference type="Pfam" id="PF04116"/>
    </source>
</evidence>
<evidence type="ECO:0000256" key="3">
    <source>
        <dbReference type="ARBA" id="ARBA00022692"/>
    </source>
</evidence>
<comment type="similarity">
    <text evidence="2">Belongs to the sterol desaturase family.</text>
</comment>
<gene>
    <name evidence="8" type="ORF">CDL12_02607</name>
</gene>
<evidence type="ECO:0000256" key="4">
    <source>
        <dbReference type="ARBA" id="ARBA00022989"/>
    </source>
</evidence>
<feature type="transmembrane region" description="Helical" evidence="6">
    <location>
        <begin position="90"/>
        <end position="114"/>
    </location>
</feature>
<dbReference type="Pfam" id="PF04116">
    <property type="entry name" value="FA_hydroxylase"/>
    <property type="match status" value="1"/>
</dbReference>
<name>A0A2G9I4H6_9LAMI</name>
<comment type="caution">
    <text evidence="8">The sequence shown here is derived from an EMBL/GenBank/DDBJ whole genome shotgun (WGS) entry which is preliminary data.</text>
</comment>
<evidence type="ECO:0000256" key="6">
    <source>
        <dbReference type="SAM" id="Phobius"/>
    </source>
</evidence>
<dbReference type="EC" id="1.14.18.9" evidence="8"/>
<sequence>MLPYETLEDATVSLGRNLTLAEILWFQYSARKSDYILFCHNALFFFILYTIFPLPYMILELMRSEKIDKYKLQPNVKNSLADMLDGYRKFLYIFLPVVLPLQIFSCSTLKNIGIRTGLPLPSRSEIFWQLLVYFVIEDYAHYWLHRLSHHKWFYEKIHQVHHEYTAPIGFVAPYAHWAEFIIGGSATLCGPMLVPGHIITFWLYLILREMESIETHSGYDFPWSPTKYIPFYGGAVFHDYHHFVGGKTQSNFAPMFTYCDYIYGTDKGYRYMKKFEKTREKLKEK</sequence>
<keyword evidence="4 6" id="KW-1133">Transmembrane helix</keyword>
<feature type="transmembrane region" description="Helical" evidence="6">
    <location>
        <begin position="126"/>
        <end position="144"/>
    </location>
</feature>
<proteinExistence type="inferred from homology"/>
<protein>
    <submittedName>
        <fullName evidence="8">C-4 sterol methyl oxidase</fullName>
        <ecNumber evidence="8">1.14.18.9</ecNumber>
    </submittedName>
</protein>
<dbReference type="STRING" id="429701.A0A2G9I4H6"/>
<dbReference type="OrthoDB" id="1658724at2759"/>
<feature type="domain" description="Fatty acid hydroxylase" evidence="7">
    <location>
        <begin position="131"/>
        <end position="265"/>
    </location>
</feature>
<organism evidence="8 9">
    <name type="scientific">Handroanthus impetiginosus</name>
    <dbReference type="NCBI Taxonomy" id="429701"/>
    <lineage>
        <taxon>Eukaryota</taxon>
        <taxon>Viridiplantae</taxon>
        <taxon>Streptophyta</taxon>
        <taxon>Embryophyta</taxon>
        <taxon>Tracheophyta</taxon>
        <taxon>Spermatophyta</taxon>
        <taxon>Magnoliopsida</taxon>
        <taxon>eudicotyledons</taxon>
        <taxon>Gunneridae</taxon>
        <taxon>Pentapetalae</taxon>
        <taxon>asterids</taxon>
        <taxon>lamiids</taxon>
        <taxon>Lamiales</taxon>
        <taxon>Bignoniaceae</taxon>
        <taxon>Crescentiina</taxon>
        <taxon>Tabebuia alliance</taxon>
        <taxon>Handroanthus</taxon>
    </lineage>
</organism>
<keyword evidence="5 6" id="KW-0472">Membrane</keyword>
<feature type="transmembrane region" description="Helical" evidence="6">
    <location>
        <begin position="35"/>
        <end position="59"/>
    </location>
</feature>
<dbReference type="InterPro" id="IPR050307">
    <property type="entry name" value="Sterol_Desaturase_Related"/>
</dbReference>
<dbReference type="GO" id="GO:0008610">
    <property type="term" value="P:lipid biosynthetic process"/>
    <property type="evidence" value="ECO:0007669"/>
    <property type="project" value="InterPro"/>
</dbReference>
<keyword evidence="9" id="KW-1185">Reference proteome</keyword>
<dbReference type="GO" id="GO:0000254">
    <property type="term" value="F:C-4 methylsterol oxidase activity"/>
    <property type="evidence" value="ECO:0007669"/>
    <property type="project" value="UniProtKB-EC"/>
</dbReference>
<dbReference type="AlphaFoldDB" id="A0A2G9I4H6"/>
<evidence type="ECO:0000313" key="9">
    <source>
        <dbReference type="Proteomes" id="UP000231279"/>
    </source>
</evidence>
<dbReference type="GO" id="GO:0005506">
    <property type="term" value="F:iron ion binding"/>
    <property type="evidence" value="ECO:0007669"/>
    <property type="project" value="InterPro"/>
</dbReference>
<evidence type="ECO:0000313" key="8">
    <source>
        <dbReference type="EMBL" id="PIN24667.1"/>
    </source>
</evidence>
<evidence type="ECO:0000256" key="2">
    <source>
        <dbReference type="ARBA" id="ARBA00009324"/>
    </source>
</evidence>
<evidence type="ECO:0000256" key="5">
    <source>
        <dbReference type="ARBA" id="ARBA00023136"/>
    </source>
</evidence>
<dbReference type="EMBL" id="NKXS01000379">
    <property type="protein sequence ID" value="PIN24667.1"/>
    <property type="molecule type" value="Genomic_DNA"/>
</dbReference>
<keyword evidence="3 6" id="KW-0812">Transmembrane</keyword>
<reference evidence="9" key="1">
    <citation type="journal article" date="2018" name="Gigascience">
        <title>Genome assembly of the Pink Ipe (Handroanthus impetiginosus, Bignoniaceae), a highly valued, ecologically keystone Neotropical timber forest tree.</title>
        <authorList>
            <person name="Silva-Junior O.B."/>
            <person name="Grattapaglia D."/>
            <person name="Novaes E."/>
            <person name="Collevatti R.G."/>
        </authorList>
    </citation>
    <scope>NUCLEOTIDE SEQUENCE [LARGE SCALE GENOMIC DNA]</scope>
    <source>
        <strain evidence="9">cv. UFG-1</strain>
    </source>
</reference>
<dbReference type="Proteomes" id="UP000231279">
    <property type="component" value="Unassembled WGS sequence"/>
</dbReference>
<evidence type="ECO:0000256" key="1">
    <source>
        <dbReference type="ARBA" id="ARBA00004370"/>
    </source>
</evidence>